<sequence length="311" mass="35311">MESQGSLALMWNESPLLWRSVYVFIAVYLFGYFVVFRNWKGRPRYDAASCGISLLHGTLVAVLAARDLWTAEWKLDAPNTDMQNKIMEYSMAYFIVDLINYMYAAPDDFLFIGHHIATFTYMYTCHYITGHGATSVMCLIAAGEATSPVQNVWTLARMARADSPRAKRIYTSLSPFFTFYFTLVRGIFGPYLIYELGRFYLFGKADAVVPRWLAYCWMFKISFGIFGSLMWVYKLWVGLIKFYGNRDKKPVSLLDLSTPGACSAAGLGPEAHGERDEDDDDDCPVSTAECVAENRKKALQCIASMLFRGSW</sequence>
<dbReference type="SMART" id="SM00724">
    <property type="entry name" value="TLC"/>
    <property type="match status" value="1"/>
</dbReference>
<feature type="transmembrane region" description="Helical" evidence="6">
    <location>
        <begin position="16"/>
        <end position="35"/>
    </location>
</feature>
<feature type="transmembrane region" description="Helical" evidence="6">
    <location>
        <begin position="212"/>
        <end position="233"/>
    </location>
</feature>
<evidence type="ECO:0000256" key="5">
    <source>
        <dbReference type="PROSITE-ProRule" id="PRU00205"/>
    </source>
</evidence>
<dbReference type="InterPro" id="IPR040327">
    <property type="entry name" value="At5g14285-like"/>
</dbReference>
<dbReference type="Pfam" id="PF03798">
    <property type="entry name" value="TRAM_LAG1_CLN8"/>
    <property type="match status" value="1"/>
</dbReference>
<accession>A0A176VUE4</accession>
<organism evidence="8 9">
    <name type="scientific">Marchantia polymorpha subsp. ruderalis</name>
    <dbReference type="NCBI Taxonomy" id="1480154"/>
    <lineage>
        <taxon>Eukaryota</taxon>
        <taxon>Viridiplantae</taxon>
        <taxon>Streptophyta</taxon>
        <taxon>Embryophyta</taxon>
        <taxon>Marchantiophyta</taxon>
        <taxon>Marchantiopsida</taxon>
        <taxon>Marchantiidae</taxon>
        <taxon>Marchantiales</taxon>
        <taxon>Marchantiaceae</taxon>
        <taxon>Marchantia</taxon>
    </lineage>
</organism>
<evidence type="ECO:0000256" key="2">
    <source>
        <dbReference type="ARBA" id="ARBA00022692"/>
    </source>
</evidence>
<keyword evidence="4 5" id="KW-0472">Membrane</keyword>
<dbReference type="PROSITE" id="PS50922">
    <property type="entry name" value="TLC"/>
    <property type="match status" value="1"/>
</dbReference>
<name>A0A176VUE4_MARPO</name>
<dbReference type="PANTHER" id="PTHR31766:SF2">
    <property type="entry name" value="GLABROUS1 ENHANCER-BINDING PROTEIN-LIKE 2"/>
    <property type="match status" value="1"/>
</dbReference>
<evidence type="ECO:0000256" key="1">
    <source>
        <dbReference type="ARBA" id="ARBA00004141"/>
    </source>
</evidence>
<evidence type="ECO:0000313" key="9">
    <source>
        <dbReference type="Proteomes" id="UP000077202"/>
    </source>
</evidence>
<evidence type="ECO:0000256" key="3">
    <source>
        <dbReference type="ARBA" id="ARBA00022989"/>
    </source>
</evidence>
<feature type="domain" description="TLC" evidence="7">
    <location>
        <begin position="42"/>
        <end position="230"/>
    </location>
</feature>
<evidence type="ECO:0000256" key="4">
    <source>
        <dbReference type="ARBA" id="ARBA00023136"/>
    </source>
</evidence>
<dbReference type="AlphaFoldDB" id="A0A176VUE4"/>
<evidence type="ECO:0000259" key="7">
    <source>
        <dbReference type="PROSITE" id="PS50922"/>
    </source>
</evidence>
<comment type="subcellular location">
    <subcellularLocation>
        <location evidence="1">Membrane</location>
        <topology evidence="1">Multi-pass membrane protein</topology>
    </subcellularLocation>
</comment>
<feature type="transmembrane region" description="Helical" evidence="6">
    <location>
        <begin position="86"/>
        <end position="104"/>
    </location>
</feature>
<reference evidence="8" key="1">
    <citation type="submission" date="2016-03" db="EMBL/GenBank/DDBJ databases">
        <title>Mechanisms controlling the formation of the plant cell surface in tip-growing cells are functionally conserved among land plants.</title>
        <authorList>
            <person name="Honkanen S."/>
            <person name="Jones V.A."/>
            <person name="Morieri G."/>
            <person name="Champion C."/>
            <person name="Hetherington A.J."/>
            <person name="Kelly S."/>
            <person name="Saint-Marcoux D."/>
            <person name="Proust H."/>
            <person name="Prescott H."/>
            <person name="Dolan L."/>
        </authorList>
    </citation>
    <scope>NUCLEOTIDE SEQUENCE [LARGE SCALE GENOMIC DNA]</scope>
    <source>
        <tissue evidence="8">Whole gametophyte</tissue>
    </source>
</reference>
<gene>
    <name evidence="8" type="ORF">AXG93_522s1010</name>
</gene>
<dbReference type="Proteomes" id="UP000077202">
    <property type="component" value="Unassembled WGS sequence"/>
</dbReference>
<dbReference type="InterPro" id="IPR006634">
    <property type="entry name" value="TLC-dom"/>
</dbReference>
<dbReference type="GO" id="GO:0016020">
    <property type="term" value="C:membrane"/>
    <property type="evidence" value="ECO:0007669"/>
    <property type="project" value="UniProtKB-SubCell"/>
</dbReference>
<dbReference type="PANTHER" id="PTHR31766">
    <property type="entry name" value="GLABROUS1 ENHANCER-BINDING PROTEIN-LIKE 2"/>
    <property type="match status" value="1"/>
</dbReference>
<protein>
    <recommendedName>
        <fullName evidence="7">TLC domain-containing protein</fullName>
    </recommendedName>
</protein>
<evidence type="ECO:0000313" key="8">
    <source>
        <dbReference type="EMBL" id="OAE24430.1"/>
    </source>
</evidence>
<comment type="caution">
    <text evidence="8">The sequence shown here is derived from an EMBL/GenBank/DDBJ whole genome shotgun (WGS) entry which is preliminary data.</text>
</comment>
<keyword evidence="3 6" id="KW-1133">Transmembrane helix</keyword>
<feature type="transmembrane region" description="Helical" evidence="6">
    <location>
        <begin position="169"/>
        <end position="192"/>
    </location>
</feature>
<keyword evidence="2 5" id="KW-0812">Transmembrane</keyword>
<evidence type="ECO:0000256" key="6">
    <source>
        <dbReference type="SAM" id="Phobius"/>
    </source>
</evidence>
<dbReference type="EMBL" id="LVLJ01002606">
    <property type="protein sequence ID" value="OAE24430.1"/>
    <property type="molecule type" value="Genomic_DNA"/>
</dbReference>
<keyword evidence="9" id="KW-1185">Reference proteome</keyword>
<proteinExistence type="predicted"/>